<evidence type="ECO:0000313" key="4">
    <source>
        <dbReference type="Proteomes" id="UP001152797"/>
    </source>
</evidence>
<comment type="caution">
    <text evidence="1">The sequence shown here is derived from an EMBL/GenBank/DDBJ whole genome shotgun (WGS) entry which is preliminary data.</text>
</comment>
<dbReference type="EMBL" id="CAMXCT030001090">
    <property type="protein sequence ID" value="CAL4773850.1"/>
    <property type="molecule type" value="Genomic_DNA"/>
</dbReference>
<keyword evidence="3" id="KW-0378">Hydrolase</keyword>
<proteinExistence type="predicted"/>
<keyword evidence="3" id="KW-0347">Helicase</keyword>
<dbReference type="EMBL" id="CAMXCT020001090">
    <property type="protein sequence ID" value="CAL1139913.1"/>
    <property type="molecule type" value="Genomic_DNA"/>
</dbReference>
<feature type="non-terminal residue" evidence="1">
    <location>
        <position position="1"/>
    </location>
</feature>
<dbReference type="EMBL" id="CAMXCT010001090">
    <property type="protein sequence ID" value="CAI3986538.1"/>
    <property type="molecule type" value="Genomic_DNA"/>
</dbReference>
<gene>
    <name evidence="1" type="ORF">C1SCF055_LOCUS13882</name>
</gene>
<keyword evidence="4" id="KW-1185">Reference proteome</keyword>
<feature type="non-terminal residue" evidence="1">
    <location>
        <position position="64"/>
    </location>
</feature>
<dbReference type="AlphaFoldDB" id="A0A9P1FSA7"/>
<evidence type="ECO:0000313" key="2">
    <source>
        <dbReference type="EMBL" id="CAL1139913.1"/>
    </source>
</evidence>
<keyword evidence="3" id="KW-0547">Nucleotide-binding</keyword>
<dbReference type="Proteomes" id="UP001152797">
    <property type="component" value="Unassembled WGS sequence"/>
</dbReference>
<protein>
    <submittedName>
        <fullName evidence="3">ATP-dependent helicase fft2</fullName>
    </submittedName>
</protein>
<keyword evidence="3" id="KW-0067">ATP-binding</keyword>
<evidence type="ECO:0000313" key="1">
    <source>
        <dbReference type="EMBL" id="CAI3986538.1"/>
    </source>
</evidence>
<accession>A0A9P1FSA7</accession>
<dbReference type="GO" id="GO:0004386">
    <property type="term" value="F:helicase activity"/>
    <property type="evidence" value="ECO:0007669"/>
    <property type="project" value="UniProtKB-KW"/>
</dbReference>
<reference evidence="2" key="2">
    <citation type="submission" date="2024-04" db="EMBL/GenBank/DDBJ databases">
        <authorList>
            <person name="Chen Y."/>
            <person name="Shah S."/>
            <person name="Dougan E. K."/>
            <person name="Thang M."/>
            <person name="Chan C."/>
        </authorList>
    </citation>
    <scope>NUCLEOTIDE SEQUENCE [LARGE SCALE GENOMIC DNA]</scope>
</reference>
<sequence>VQDSIRRGRISAWRHHWQDDPSEKDFEAASPMGYAKMKGYQRVGVRWLLSLAKLGYGGLAGNSV</sequence>
<organism evidence="1">
    <name type="scientific">Cladocopium goreaui</name>
    <dbReference type="NCBI Taxonomy" id="2562237"/>
    <lineage>
        <taxon>Eukaryota</taxon>
        <taxon>Sar</taxon>
        <taxon>Alveolata</taxon>
        <taxon>Dinophyceae</taxon>
        <taxon>Suessiales</taxon>
        <taxon>Symbiodiniaceae</taxon>
        <taxon>Cladocopium</taxon>
    </lineage>
</organism>
<reference evidence="1" key="1">
    <citation type="submission" date="2022-10" db="EMBL/GenBank/DDBJ databases">
        <authorList>
            <person name="Chen Y."/>
            <person name="Dougan E. K."/>
            <person name="Chan C."/>
            <person name="Rhodes N."/>
            <person name="Thang M."/>
        </authorList>
    </citation>
    <scope>NUCLEOTIDE SEQUENCE</scope>
</reference>
<evidence type="ECO:0000313" key="3">
    <source>
        <dbReference type="EMBL" id="CAL4773850.1"/>
    </source>
</evidence>
<name>A0A9P1FSA7_9DINO</name>